<dbReference type="EMBL" id="BQXS01009089">
    <property type="protein sequence ID" value="GKT30805.1"/>
    <property type="molecule type" value="Genomic_DNA"/>
</dbReference>
<feature type="non-terminal residue" evidence="3">
    <location>
        <position position="161"/>
    </location>
</feature>
<proteinExistence type="predicted"/>
<dbReference type="PROSITE" id="PS01186">
    <property type="entry name" value="EGF_2"/>
    <property type="match status" value="1"/>
</dbReference>
<dbReference type="Proteomes" id="UP001057375">
    <property type="component" value="Unassembled WGS sequence"/>
</dbReference>
<organism evidence="3 4">
    <name type="scientific">Aduncisulcus paluster</name>
    <dbReference type="NCBI Taxonomy" id="2918883"/>
    <lineage>
        <taxon>Eukaryota</taxon>
        <taxon>Metamonada</taxon>
        <taxon>Carpediemonas-like organisms</taxon>
        <taxon>Aduncisulcus</taxon>
    </lineage>
</organism>
<dbReference type="InterPro" id="IPR000742">
    <property type="entry name" value="EGF"/>
</dbReference>
<protein>
    <recommendedName>
        <fullName evidence="2">EGF-like domain-containing protein</fullName>
    </recommendedName>
</protein>
<feature type="domain" description="EGF-like" evidence="2">
    <location>
        <begin position="114"/>
        <end position="155"/>
    </location>
</feature>
<feature type="non-terminal residue" evidence="3">
    <location>
        <position position="1"/>
    </location>
</feature>
<reference evidence="3" key="1">
    <citation type="submission" date="2022-03" db="EMBL/GenBank/DDBJ databases">
        <title>Draft genome sequence of Aduncisulcus paluster, a free-living microaerophilic Fornicata.</title>
        <authorList>
            <person name="Yuyama I."/>
            <person name="Kume K."/>
            <person name="Tamura T."/>
            <person name="Inagaki Y."/>
            <person name="Hashimoto T."/>
        </authorList>
    </citation>
    <scope>NUCLEOTIDE SEQUENCE</scope>
    <source>
        <strain evidence="3">NY0171</strain>
    </source>
</reference>
<keyword evidence="1" id="KW-0245">EGF-like domain</keyword>
<dbReference type="SMART" id="SM00181">
    <property type="entry name" value="EGF"/>
    <property type="match status" value="3"/>
</dbReference>
<evidence type="ECO:0000256" key="1">
    <source>
        <dbReference type="PROSITE-ProRule" id="PRU00076"/>
    </source>
</evidence>
<evidence type="ECO:0000313" key="3">
    <source>
        <dbReference type="EMBL" id="GKT30805.1"/>
    </source>
</evidence>
<sequence length="161" mass="16549">DPVCTPECGHGSCQNEGAGAYGECDDLWDDGFNCDVPQCEGDCGDGTCVLSDELLDTHVCKCVLGYSVDPLSGDCVAGQCDPPCDPDHGTCNTEGAVPICECSNADHWGGSYCSIPQCPDAVNACGPYGECVDNGDGTSACLCDLGWELGLTDCTSPTCDP</sequence>
<evidence type="ECO:0000313" key="4">
    <source>
        <dbReference type="Proteomes" id="UP001057375"/>
    </source>
</evidence>
<evidence type="ECO:0000259" key="2">
    <source>
        <dbReference type="PROSITE" id="PS50026"/>
    </source>
</evidence>
<comment type="caution">
    <text evidence="1">Lacks conserved residue(s) required for the propagation of feature annotation.</text>
</comment>
<comment type="caution">
    <text evidence="3">The sequence shown here is derived from an EMBL/GenBank/DDBJ whole genome shotgun (WGS) entry which is preliminary data.</text>
</comment>
<gene>
    <name evidence="3" type="ORF">ADUPG1_005647</name>
</gene>
<keyword evidence="4" id="KW-1185">Reference proteome</keyword>
<dbReference type="PROSITE" id="PS50026">
    <property type="entry name" value="EGF_3"/>
    <property type="match status" value="1"/>
</dbReference>
<name>A0ABQ5KIP4_9EUKA</name>
<accession>A0ABQ5KIP4</accession>